<dbReference type="InterPro" id="IPR013830">
    <property type="entry name" value="SGNH_hydro"/>
</dbReference>
<sequence length="297" mass="32493">MKTVDMTRLLSPEWGVTDDGMMTTQFGASIAFVTTHVHVVRLSFAKNYDGLTFAVQINAADWQEMPVTDQTLQVTIPTETAKVCMVLRDRAGSSEAFWQDPVYVTAVTIDQGEVAPIENAQPYVTFVGDSITAGEAMAADGHHPELSYPQLVADALGQPLARIAYGGTGLTAAAPYQIPTAIEALWHVGDNVSRPLVTTNLVLVNYGTNDFNYGATPTAFAFGLRIYLLELIKRFHNAKIILMMPLNGAFREVFLAETARFDQFTLIETKSWLPAMTDVHPNCAAHQIIAEQIVKGL</sequence>
<name>A0A6L7A5U3_LEULA</name>
<dbReference type="Proteomes" id="UP000478636">
    <property type="component" value="Unassembled WGS sequence"/>
</dbReference>
<dbReference type="Gene3D" id="3.40.50.1110">
    <property type="entry name" value="SGNH hydrolase"/>
    <property type="match status" value="1"/>
</dbReference>
<reference evidence="2 3" key="1">
    <citation type="submission" date="2019-12" db="EMBL/GenBank/DDBJ databases">
        <title>Complete genome sequence of Leuconostoc lactis strain AVN1 provides insights into metabolic potential.</title>
        <authorList>
            <person name="Besrour N."/>
            <person name="Najjari A."/>
            <person name="Fhoula I."/>
            <person name="Jaballah S."/>
            <person name="Klibi N."/>
            <person name="Ouzari H.I."/>
        </authorList>
    </citation>
    <scope>NUCLEOTIDE SEQUENCE [LARGE SCALE GENOMIC DNA]</scope>
    <source>
        <strain evidence="2 3">AVN1</strain>
    </source>
</reference>
<dbReference type="InterPro" id="IPR036514">
    <property type="entry name" value="SGNH_hydro_sf"/>
</dbReference>
<organism evidence="2 3">
    <name type="scientific">Leuconostoc lactis</name>
    <dbReference type="NCBI Taxonomy" id="1246"/>
    <lineage>
        <taxon>Bacteria</taxon>
        <taxon>Bacillati</taxon>
        <taxon>Bacillota</taxon>
        <taxon>Bacilli</taxon>
        <taxon>Lactobacillales</taxon>
        <taxon>Lactobacillaceae</taxon>
        <taxon>Leuconostoc</taxon>
    </lineage>
</organism>
<proteinExistence type="predicted"/>
<evidence type="ECO:0000313" key="2">
    <source>
        <dbReference type="EMBL" id="MWN20927.1"/>
    </source>
</evidence>
<gene>
    <name evidence="2" type="ORF">GQS40_04470</name>
</gene>
<evidence type="ECO:0000259" key="1">
    <source>
        <dbReference type="Pfam" id="PF13472"/>
    </source>
</evidence>
<dbReference type="Pfam" id="PF13472">
    <property type="entry name" value="Lipase_GDSL_2"/>
    <property type="match status" value="1"/>
</dbReference>
<dbReference type="SUPFAM" id="SSF52266">
    <property type="entry name" value="SGNH hydrolase"/>
    <property type="match status" value="1"/>
</dbReference>
<dbReference type="AlphaFoldDB" id="A0A6L7A5U3"/>
<comment type="caution">
    <text evidence="2">The sequence shown here is derived from an EMBL/GenBank/DDBJ whole genome shotgun (WGS) entry which is preliminary data.</text>
</comment>
<protein>
    <submittedName>
        <fullName evidence="2">Lysophospholipase</fullName>
    </submittedName>
</protein>
<evidence type="ECO:0000313" key="3">
    <source>
        <dbReference type="Proteomes" id="UP000478636"/>
    </source>
</evidence>
<dbReference type="RefSeq" id="WP_029509231.1">
    <property type="nucleotide sequence ID" value="NZ_DAITWI010000001.1"/>
</dbReference>
<accession>A0A6L7A5U3</accession>
<dbReference type="EMBL" id="WSZI01000013">
    <property type="protein sequence ID" value="MWN20927.1"/>
    <property type="molecule type" value="Genomic_DNA"/>
</dbReference>
<feature type="domain" description="SGNH hydrolase-type esterase" evidence="1">
    <location>
        <begin position="126"/>
        <end position="249"/>
    </location>
</feature>